<name>A0A2P6RVP6_ROSCH</name>
<proteinExistence type="predicted"/>
<dbReference type="Proteomes" id="UP000238479">
    <property type="component" value="Chromosome 2"/>
</dbReference>
<accession>A0A2P6RVP6</accession>
<dbReference type="AlphaFoldDB" id="A0A2P6RVP6"/>
<dbReference type="Gramene" id="PRQ50502">
    <property type="protein sequence ID" value="PRQ50502"/>
    <property type="gene ID" value="RchiOBHm_Chr2g0133901"/>
</dbReference>
<organism evidence="1 2">
    <name type="scientific">Rosa chinensis</name>
    <name type="common">China rose</name>
    <dbReference type="NCBI Taxonomy" id="74649"/>
    <lineage>
        <taxon>Eukaryota</taxon>
        <taxon>Viridiplantae</taxon>
        <taxon>Streptophyta</taxon>
        <taxon>Embryophyta</taxon>
        <taxon>Tracheophyta</taxon>
        <taxon>Spermatophyta</taxon>
        <taxon>Magnoliopsida</taxon>
        <taxon>eudicotyledons</taxon>
        <taxon>Gunneridae</taxon>
        <taxon>Pentapetalae</taxon>
        <taxon>rosids</taxon>
        <taxon>fabids</taxon>
        <taxon>Rosales</taxon>
        <taxon>Rosaceae</taxon>
        <taxon>Rosoideae</taxon>
        <taxon>Rosoideae incertae sedis</taxon>
        <taxon>Rosa</taxon>
    </lineage>
</organism>
<keyword evidence="2" id="KW-1185">Reference proteome</keyword>
<gene>
    <name evidence="1" type="ORF">RchiOBHm_Chr2g0133901</name>
</gene>
<dbReference type="EMBL" id="PDCK01000040">
    <property type="protein sequence ID" value="PRQ50502.1"/>
    <property type="molecule type" value="Genomic_DNA"/>
</dbReference>
<comment type="caution">
    <text evidence="1">The sequence shown here is derived from an EMBL/GenBank/DDBJ whole genome shotgun (WGS) entry which is preliminary data.</text>
</comment>
<protein>
    <submittedName>
        <fullName evidence="1">Uncharacterized protein</fullName>
    </submittedName>
</protein>
<evidence type="ECO:0000313" key="1">
    <source>
        <dbReference type="EMBL" id="PRQ50502.1"/>
    </source>
</evidence>
<sequence>MIVIRTGREESPYEENHERHCSTVARCTRVSHSDRTCFRHHTL</sequence>
<reference evidence="1 2" key="1">
    <citation type="journal article" date="2018" name="Nat. Genet.">
        <title>The Rosa genome provides new insights in the design of modern roses.</title>
        <authorList>
            <person name="Bendahmane M."/>
        </authorList>
    </citation>
    <scope>NUCLEOTIDE SEQUENCE [LARGE SCALE GENOMIC DNA]</scope>
    <source>
        <strain evidence="2">cv. Old Blush</strain>
    </source>
</reference>
<evidence type="ECO:0000313" key="2">
    <source>
        <dbReference type="Proteomes" id="UP000238479"/>
    </source>
</evidence>